<keyword evidence="3" id="KW-1185">Reference proteome</keyword>
<keyword evidence="1" id="KW-1133">Transmembrane helix</keyword>
<keyword evidence="1" id="KW-0472">Membrane</keyword>
<comment type="caution">
    <text evidence="2">The sequence shown here is derived from an EMBL/GenBank/DDBJ whole genome shotgun (WGS) entry which is preliminary data.</text>
</comment>
<evidence type="ECO:0000256" key="1">
    <source>
        <dbReference type="SAM" id="Phobius"/>
    </source>
</evidence>
<name>A0A420DQJ2_9RHOB</name>
<dbReference type="AlphaFoldDB" id="A0A420DQJ2"/>
<sequence length="155" mass="16589">MNALTLTNSKNIVLAGLVGEITFEAYAWLASPVLFGVKLEPANLVIGLTKAATGMPLPYAAAFAIHFLIGSLGFAAAVFLMKQITKVGYELAGILTGLALWFIAQGILAPLMGRNFMMDFGTYTQSSFVGHVGMTLLIAVVWKHLSRQEQAVRIG</sequence>
<dbReference type="EMBL" id="RAQK01000001">
    <property type="protein sequence ID" value="RKE96502.1"/>
    <property type="molecule type" value="Genomic_DNA"/>
</dbReference>
<evidence type="ECO:0008006" key="4">
    <source>
        <dbReference type="Google" id="ProtNLM"/>
    </source>
</evidence>
<feature type="transmembrane region" description="Helical" evidence="1">
    <location>
        <begin position="57"/>
        <end position="80"/>
    </location>
</feature>
<feature type="transmembrane region" description="Helical" evidence="1">
    <location>
        <begin position="12"/>
        <end position="37"/>
    </location>
</feature>
<feature type="transmembrane region" description="Helical" evidence="1">
    <location>
        <begin position="87"/>
        <end position="108"/>
    </location>
</feature>
<dbReference type="Proteomes" id="UP000284407">
    <property type="component" value="Unassembled WGS sequence"/>
</dbReference>
<organism evidence="2 3">
    <name type="scientific">Sulfitobacter guttiformis</name>
    <dbReference type="NCBI Taxonomy" id="74349"/>
    <lineage>
        <taxon>Bacteria</taxon>
        <taxon>Pseudomonadati</taxon>
        <taxon>Pseudomonadota</taxon>
        <taxon>Alphaproteobacteria</taxon>
        <taxon>Rhodobacterales</taxon>
        <taxon>Roseobacteraceae</taxon>
        <taxon>Sulfitobacter</taxon>
    </lineage>
</organism>
<gene>
    <name evidence="2" type="ORF">C8N30_1063</name>
</gene>
<dbReference type="RefSeq" id="WP_025063439.1">
    <property type="nucleotide sequence ID" value="NZ_RAQK01000001.1"/>
</dbReference>
<proteinExistence type="predicted"/>
<keyword evidence="1" id="KW-0812">Transmembrane</keyword>
<evidence type="ECO:0000313" key="3">
    <source>
        <dbReference type="Proteomes" id="UP000284407"/>
    </source>
</evidence>
<reference evidence="2 3" key="1">
    <citation type="submission" date="2018-09" db="EMBL/GenBank/DDBJ databases">
        <title>Genomic Encyclopedia of Archaeal and Bacterial Type Strains, Phase II (KMG-II): from individual species to whole genera.</title>
        <authorList>
            <person name="Goeker M."/>
        </authorList>
    </citation>
    <scope>NUCLEOTIDE SEQUENCE [LARGE SCALE GENOMIC DNA]</scope>
    <source>
        <strain evidence="2 3">DSM 11458</strain>
    </source>
</reference>
<feature type="transmembrane region" description="Helical" evidence="1">
    <location>
        <begin position="128"/>
        <end position="145"/>
    </location>
</feature>
<dbReference type="OrthoDB" id="7063568at2"/>
<accession>A0A420DQJ2</accession>
<protein>
    <recommendedName>
        <fullName evidence="4">DUF1440 domain-containing protein</fullName>
    </recommendedName>
</protein>
<evidence type="ECO:0000313" key="2">
    <source>
        <dbReference type="EMBL" id="RKE96502.1"/>
    </source>
</evidence>